<evidence type="ECO:0000313" key="3">
    <source>
        <dbReference type="Proteomes" id="UP000317371"/>
    </source>
</evidence>
<dbReference type="RefSeq" id="WP_141608554.1">
    <property type="nucleotide sequence ID" value="NZ_VIGC02000003.1"/>
</dbReference>
<evidence type="ECO:0000313" key="2">
    <source>
        <dbReference type="EMBL" id="TQE97361.1"/>
    </source>
</evidence>
<gene>
    <name evidence="2" type="ORF">FKZ61_02785</name>
</gene>
<dbReference type="EMBL" id="VIGC01000003">
    <property type="protein sequence ID" value="TQE97361.1"/>
    <property type="molecule type" value="Genomic_DNA"/>
</dbReference>
<name>A0A540VKS8_9CHLR</name>
<comment type="caution">
    <text evidence="2">The sequence shown here is derived from an EMBL/GenBank/DDBJ whole genome shotgun (WGS) entry which is preliminary data.</text>
</comment>
<reference evidence="2 3" key="1">
    <citation type="submission" date="2019-06" db="EMBL/GenBank/DDBJ databases">
        <title>Genome sequence of Litorilinea aerophila BAA-2444.</title>
        <authorList>
            <person name="Maclea K.S."/>
            <person name="Maurais E.G."/>
            <person name="Iannazzi L.C."/>
        </authorList>
    </citation>
    <scope>NUCLEOTIDE SEQUENCE [LARGE SCALE GENOMIC DNA]</scope>
    <source>
        <strain evidence="2 3">ATCC BAA-2444</strain>
    </source>
</reference>
<sequence>MSNVRRICPQCGQDSSLDARFCVRCGYDHEAALPARGNSLPAVVGRAALPVLAGVTSLALRAGWRLLLRKLNQRVSAPLSPQGAEASSTQVPARARPMPPQPAEPRRRRVIHIRSTWAVGDAQGVWRQGSAEHTIEIEE</sequence>
<protein>
    <submittedName>
        <fullName evidence="2">Zinc ribbon domain-containing protein</fullName>
    </submittedName>
</protein>
<accession>A0A540VKS8</accession>
<proteinExistence type="predicted"/>
<evidence type="ECO:0000256" key="1">
    <source>
        <dbReference type="SAM" id="MobiDB-lite"/>
    </source>
</evidence>
<dbReference type="AlphaFoldDB" id="A0A540VKS8"/>
<dbReference type="InParanoid" id="A0A540VKS8"/>
<dbReference type="OrthoDB" id="159970at2"/>
<dbReference type="Proteomes" id="UP000317371">
    <property type="component" value="Unassembled WGS sequence"/>
</dbReference>
<feature type="region of interest" description="Disordered" evidence="1">
    <location>
        <begin position="76"/>
        <end position="109"/>
    </location>
</feature>
<organism evidence="2 3">
    <name type="scientific">Litorilinea aerophila</name>
    <dbReference type="NCBI Taxonomy" id="1204385"/>
    <lineage>
        <taxon>Bacteria</taxon>
        <taxon>Bacillati</taxon>
        <taxon>Chloroflexota</taxon>
        <taxon>Caldilineae</taxon>
        <taxon>Caldilineales</taxon>
        <taxon>Caldilineaceae</taxon>
        <taxon>Litorilinea</taxon>
    </lineage>
</organism>
<keyword evidence="3" id="KW-1185">Reference proteome</keyword>